<dbReference type="EC" id="6.3.4.19" evidence="8"/>
<dbReference type="SUPFAM" id="SSF56037">
    <property type="entry name" value="PheT/TilS domain"/>
    <property type="match status" value="1"/>
</dbReference>
<dbReference type="NCBIfam" id="NF007942">
    <property type="entry name" value="PRK10660.1"/>
    <property type="match status" value="1"/>
</dbReference>
<dbReference type="Pfam" id="PF11734">
    <property type="entry name" value="TilS_C"/>
    <property type="match status" value="1"/>
</dbReference>
<comment type="domain">
    <text evidence="8">The N-terminal region contains the highly conserved SGGXDS motif, predicted to be a P-loop motif involved in ATP binding.</text>
</comment>
<dbReference type="Gene3D" id="1.20.59.20">
    <property type="match status" value="1"/>
</dbReference>
<proteinExistence type="inferred from homology"/>
<reference evidence="10 11" key="2">
    <citation type="submission" date="2020-02" db="EMBL/GenBank/DDBJ databases">
        <title>The new genus of Enterobacteriales.</title>
        <authorList>
            <person name="Kim I.S."/>
        </authorList>
    </citation>
    <scope>NUCLEOTIDE SEQUENCE [LARGE SCALE GENOMIC DNA]</scope>
    <source>
        <strain evidence="10 11">SAP-6</strain>
    </source>
</reference>
<dbReference type="SUPFAM" id="SSF82829">
    <property type="entry name" value="MesJ substrate recognition domain-like"/>
    <property type="match status" value="1"/>
</dbReference>
<dbReference type="NCBIfam" id="TIGR02432">
    <property type="entry name" value="lysidine_TilS_N"/>
    <property type="match status" value="1"/>
</dbReference>
<comment type="similarity">
    <text evidence="8">Belongs to the tRNA(Ile)-lysidine synthase family.</text>
</comment>
<dbReference type="InterPro" id="IPR011063">
    <property type="entry name" value="TilS/TtcA_N"/>
</dbReference>
<dbReference type="RefSeq" id="WP_162368281.1">
    <property type="nucleotide sequence ID" value="NZ_WUBS01000019.1"/>
</dbReference>
<dbReference type="InterPro" id="IPR014729">
    <property type="entry name" value="Rossmann-like_a/b/a_fold"/>
</dbReference>
<evidence type="ECO:0000256" key="4">
    <source>
        <dbReference type="ARBA" id="ARBA00022694"/>
    </source>
</evidence>
<evidence type="ECO:0000256" key="2">
    <source>
        <dbReference type="ARBA" id="ARBA00022490"/>
    </source>
</evidence>
<evidence type="ECO:0000256" key="5">
    <source>
        <dbReference type="ARBA" id="ARBA00022741"/>
    </source>
</evidence>
<dbReference type="InterPro" id="IPR015262">
    <property type="entry name" value="tRNA_Ile_lys_synt_subst-bd"/>
</dbReference>
<evidence type="ECO:0000256" key="1">
    <source>
        <dbReference type="ARBA" id="ARBA00004496"/>
    </source>
</evidence>
<evidence type="ECO:0000256" key="3">
    <source>
        <dbReference type="ARBA" id="ARBA00022598"/>
    </source>
</evidence>
<dbReference type="Pfam" id="PF09179">
    <property type="entry name" value="TilS"/>
    <property type="match status" value="1"/>
</dbReference>
<keyword evidence="5 8" id="KW-0547">Nucleotide-binding</keyword>
<dbReference type="GO" id="GO:0032267">
    <property type="term" value="F:tRNA(Ile)-lysidine synthase activity"/>
    <property type="evidence" value="ECO:0007669"/>
    <property type="project" value="UniProtKB-EC"/>
</dbReference>
<comment type="function">
    <text evidence="8">Ligates lysine onto the cytidine present at position 34 of the AUA codon-specific tRNA(Ile) that contains the anticodon CAU, in an ATP-dependent manner. Cytidine is converted to lysidine, thus changing the amino acid specificity of the tRNA from methionine to isoleucine.</text>
</comment>
<dbReference type="CDD" id="cd01992">
    <property type="entry name" value="TilS_N"/>
    <property type="match status" value="1"/>
</dbReference>
<comment type="caution">
    <text evidence="10">The sequence shown here is derived from an EMBL/GenBank/DDBJ whole genome shotgun (WGS) entry which is preliminary data.</text>
</comment>
<reference evidence="10 11" key="1">
    <citation type="submission" date="2019-12" db="EMBL/GenBank/DDBJ databases">
        <authorList>
            <person name="Lee S.D."/>
        </authorList>
    </citation>
    <scope>NUCLEOTIDE SEQUENCE [LARGE SCALE GENOMIC DNA]</scope>
    <source>
        <strain evidence="10 11">SAP-6</strain>
    </source>
</reference>
<dbReference type="InterPro" id="IPR012094">
    <property type="entry name" value="tRNA_Ile_lys_synt"/>
</dbReference>
<dbReference type="EMBL" id="WUBS01000019">
    <property type="protein sequence ID" value="NDL65572.1"/>
    <property type="molecule type" value="Genomic_DNA"/>
</dbReference>
<evidence type="ECO:0000256" key="7">
    <source>
        <dbReference type="ARBA" id="ARBA00048539"/>
    </source>
</evidence>
<dbReference type="Pfam" id="PF01171">
    <property type="entry name" value="ATP_bind_3"/>
    <property type="match status" value="1"/>
</dbReference>
<evidence type="ECO:0000256" key="6">
    <source>
        <dbReference type="ARBA" id="ARBA00022840"/>
    </source>
</evidence>
<dbReference type="Gene3D" id="3.40.50.620">
    <property type="entry name" value="HUPs"/>
    <property type="match status" value="1"/>
</dbReference>
<dbReference type="InterPro" id="IPR012795">
    <property type="entry name" value="tRNA_Ile_lys_synt_N"/>
</dbReference>
<keyword evidence="3 8" id="KW-0436">Ligase</keyword>
<keyword evidence="6 8" id="KW-0067">ATP-binding</keyword>
<dbReference type="GO" id="GO:0005524">
    <property type="term" value="F:ATP binding"/>
    <property type="evidence" value="ECO:0007669"/>
    <property type="project" value="UniProtKB-UniRule"/>
</dbReference>
<dbReference type="PANTHER" id="PTHR43033:SF1">
    <property type="entry name" value="TRNA(ILE)-LYSIDINE SYNTHASE-RELATED"/>
    <property type="match status" value="1"/>
</dbReference>
<accession>A0A845SQD6</accession>
<dbReference type="GO" id="GO:0005737">
    <property type="term" value="C:cytoplasm"/>
    <property type="evidence" value="ECO:0007669"/>
    <property type="project" value="UniProtKB-SubCell"/>
</dbReference>
<evidence type="ECO:0000313" key="11">
    <source>
        <dbReference type="Proteomes" id="UP000461443"/>
    </source>
</evidence>
<protein>
    <recommendedName>
        <fullName evidence="8">tRNA(Ile)-lysidine synthase</fullName>
        <ecNumber evidence="8">6.3.4.19</ecNumber>
    </recommendedName>
    <alternativeName>
        <fullName evidence="8">tRNA(Ile)-2-lysyl-cytidine synthase</fullName>
    </alternativeName>
    <alternativeName>
        <fullName evidence="8">tRNA(Ile)-lysidine synthetase</fullName>
    </alternativeName>
</protein>
<evidence type="ECO:0000256" key="8">
    <source>
        <dbReference type="HAMAP-Rule" id="MF_01161"/>
    </source>
</evidence>
<organism evidence="10 11">
    <name type="scientific">Acerihabitans arboris</name>
    <dbReference type="NCBI Taxonomy" id="2691583"/>
    <lineage>
        <taxon>Bacteria</taxon>
        <taxon>Pseudomonadati</taxon>
        <taxon>Pseudomonadota</taxon>
        <taxon>Gammaproteobacteria</taxon>
        <taxon>Enterobacterales</taxon>
        <taxon>Pectobacteriaceae</taxon>
        <taxon>Acerihabitans</taxon>
    </lineage>
</organism>
<dbReference type="AlphaFoldDB" id="A0A845SQD6"/>
<name>A0A845SQD6_9GAMM</name>
<dbReference type="HAMAP" id="MF_01161">
    <property type="entry name" value="tRNA_Ile_lys_synt"/>
    <property type="match status" value="1"/>
</dbReference>
<dbReference type="SUPFAM" id="SSF52402">
    <property type="entry name" value="Adenine nucleotide alpha hydrolases-like"/>
    <property type="match status" value="1"/>
</dbReference>
<sequence>MKHKPGDPQTRRDSVAGLADASGALCRHIALRLGRRRAALVALSGGLDSTVLLDALACLRSQQIPDLALRAVYIHHGLSAHADEWALHCQALCLRLRVPFLRIDVRVDAADGGIEAAARGARYRALAQTLLPGETLLTAQHQDDQGETLLLALKRGSGPAGLSSMAAASPFHGHELLRPLLDIGRARLRDYAESRCLSWIEDESNQDERFDRNFLRLRIIPLLKRRWPHFSQAAARSARLCAEQETLLDELLGETLHQLTAADNSLDLAPMLTMSAVRRGAVLRRWLASAEIAMPSREQLDRIWTEVAQSRRDAEPSLRLGERQIRRYRQRLFILPLWPSLRERVLTWEDTGRPLSLPEDLGMLRQGAGGAPVRRPQADERVSVRFTAAGILHIVGRRHGRSIKKLWQELGIAPWQRERTPLVYYNEQLIAAPGIFITREGEAKEGETGLFLQWVRQAGDMGQMLTDRRYGNDANGK</sequence>
<dbReference type="Proteomes" id="UP000461443">
    <property type="component" value="Unassembled WGS sequence"/>
</dbReference>
<feature type="domain" description="Lysidine-tRNA(Ile) synthetase C-terminal" evidence="9">
    <location>
        <begin position="382"/>
        <end position="454"/>
    </location>
</feature>
<keyword evidence="4 8" id="KW-0819">tRNA processing</keyword>
<comment type="subcellular location">
    <subcellularLocation>
        <location evidence="1 8">Cytoplasm</location>
    </subcellularLocation>
</comment>
<gene>
    <name evidence="8 10" type="primary">tilS</name>
    <name evidence="10" type="ORF">GRH90_22830</name>
</gene>
<keyword evidence="11" id="KW-1185">Reference proteome</keyword>
<evidence type="ECO:0000313" key="10">
    <source>
        <dbReference type="EMBL" id="NDL65572.1"/>
    </source>
</evidence>
<evidence type="ECO:0000259" key="9">
    <source>
        <dbReference type="SMART" id="SM00977"/>
    </source>
</evidence>
<dbReference type="InterPro" id="IPR012796">
    <property type="entry name" value="Lysidine-tRNA-synth_C"/>
</dbReference>
<comment type="catalytic activity">
    <reaction evidence="7 8">
        <text>cytidine(34) in tRNA(Ile2) + L-lysine + ATP = lysidine(34) in tRNA(Ile2) + AMP + diphosphate + H(+)</text>
        <dbReference type="Rhea" id="RHEA:43744"/>
        <dbReference type="Rhea" id="RHEA-COMP:10625"/>
        <dbReference type="Rhea" id="RHEA-COMP:10670"/>
        <dbReference type="ChEBI" id="CHEBI:15378"/>
        <dbReference type="ChEBI" id="CHEBI:30616"/>
        <dbReference type="ChEBI" id="CHEBI:32551"/>
        <dbReference type="ChEBI" id="CHEBI:33019"/>
        <dbReference type="ChEBI" id="CHEBI:82748"/>
        <dbReference type="ChEBI" id="CHEBI:83665"/>
        <dbReference type="ChEBI" id="CHEBI:456215"/>
        <dbReference type="EC" id="6.3.4.19"/>
    </reaction>
</comment>
<dbReference type="GO" id="GO:0006400">
    <property type="term" value="P:tRNA modification"/>
    <property type="evidence" value="ECO:0007669"/>
    <property type="project" value="UniProtKB-UniRule"/>
</dbReference>
<feature type="binding site" evidence="8">
    <location>
        <begin position="44"/>
        <end position="49"/>
    </location>
    <ligand>
        <name>ATP</name>
        <dbReference type="ChEBI" id="CHEBI:30616"/>
    </ligand>
</feature>
<dbReference type="PANTHER" id="PTHR43033">
    <property type="entry name" value="TRNA(ILE)-LYSIDINE SYNTHASE-RELATED"/>
    <property type="match status" value="1"/>
</dbReference>
<dbReference type="NCBIfam" id="TIGR02433">
    <property type="entry name" value="lysidine_TilS_C"/>
    <property type="match status" value="1"/>
</dbReference>
<dbReference type="SMART" id="SM00977">
    <property type="entry name" value="TilS_C"/>
    <property type="match status" value="1"/>
</dbReference>
<keyword evidence="2 8" id="KW-0963">Cytoplasm</keyword>